<protein>
    <submittedName>
        <fullName evidence="1">Uncharacterized protein</fullName>
    </submittedName>
</protein>
<name>A0A8C6TJ51_9GOBI</name>
<proteinExistence type="predicted"/>
<reference evidence="1" key="2">
    <citation type="submission" date="2025-09" db="UniProtKB">
        <authorList>
            <consortium name="Ensembl"/>
        </authorList>
    </citation>
    <scope>IDENTIFICATION</scope>
</reference>
<evidence type="ECO:0000313" key="1">
    <source>
        <dbReference type="Ensembl" id="ENSNMLP00000021511.1"/>
    </source>
</evidence>
<dbReference type="Ensembl" id="ENSNMLT00000024118.1">
    <property type="protein sequence ID" value="ENSNMLP00000021511.1"/>
    <property type="gene ID" value="ENSNMLG00000013958.1"/>
</dbReference>
<sequence>MLGYSAARGDPLSISCCWPCLNQSSWLLLTGSCWGISEFVTTFFKLALVKDVGYGFLSLGVVFYVYLQTAVLTTVQTQVNCEGSL</sequence>
<keyword evidence="2" id="KW-1185">Reference proteome</keyword>
<dbReference type="Proteomes" id="UP000694523">
    <property type="component" value="Unplaced"/>
</dbReference>
<organism evidence="1 2">
    <name type="scientific">Neogobius melanostomus</name>
    <name type="common">round goby</name>
    <dbReference type="NCBI Taxonomy" id="47308"/>
    <lineage>
        <taxon>Eukaryota</taxon>
        <taxon>Metazoa</taxon>
        <taxon>Chordata</taxon>
        <taxon>Craniata</taxon>
        <taxon>Vertebrata</taxon>
        <taxon>Euteleostomi</taxon>
        <taxon>Actinopterygii</taxon>
        <taxon>Neopterygii</taxon>
        <taxon>Teleostei</taxon>
        <taxon>Neoteleostei</taxon>
        <taxon>Acanthomorphata</taxon>
        <taxon>Gobiaria</taxon>
        <taxon>Gobiiformes</taxon>
        <taxon>Gobioidei</taxon>
        <taxon>Gobiidae</taxon>
        <taxon>Benthophilinae</taxon>
        <taxon>Neogobiini</taxon>
        <taxon>Neogobius</taxon>
    </lineage>
</organism>
<accession>A0A8C6TJ51</accession>
<evidence type="ECO:0000313" key="2">
    <source>
        <dbReference type="Proteomes" id="UP000694523"/>
    </source>
</evidence>
<dbReference type="AlphaFoldDB" id="A0A8C6TJ51"/>
<reference evidence="1" key="1">
    <citation type="submission" date="2025-08" db="UniProtKB">
        <authorList>
            <consortium name="Ensembl"/>
        </authorList>
    </citation>
    <scope>IDENTIFICATION</scope>
</reference>